<dbReference type="EMBL" id="JANRMS010000515">
    <property type="protein sequence ID" value="KAJ3538516.1"/>
    <property type="molecule type" value="Genomic_DNA"/>
</dbReference>
<accession>A0ACC1SFA0</accession>
<gene>
    <name evidence="1" type="ORF">NM208_g5874</name>
</gene>
<reference evidence="1" key="1">
    <citation type="submission" date="2022-08" db="EMBL/GenBank/DDBJ databases">
        <title>Genome Sequence of Fusarium decemcellulare.</title>
        <authorList>
            <person name="Buettner E."/>
        </authorList>
    </citation>
    <scope>NUCLEOTIDE SEQUENCE</scope>
    <source>
        <strain evidence="1">Babe19</strain>
    </source>
</reference>
<protein>
    <submittedName>
        <fullName evidence="1">Uncharacterized protein</fullName>
    </submittedName>
</protein>
<evidence type="ECO:0000313" key="2">
    <source>
        <dbReference type="Proteomes" id="UP001148629"/>
    </source>
</evidence>
<organism evidence="1 2">
    <name type="scientific">Fusarium decemcellulare</name>
    <dbReference type="NCBI Taxonomy" id="57161"/>
    <lineage>
        <taxon>Eukaryota</taxon>
        <taxon>Fungi</taxon>
        <taxon>Dikarya</taxon>
        <taxon>Ascomycota</taxon>
        <taxon>Pezizomycotina</taxon>
        <taxon>Sordariomycetes</taxon>
        <taxon>Hypocreomycetidae</taxon>
        <taxon>Hypocreales</taxon>
        <taxon>Nectriaceae</taxon>
        <taxon>Fusarium</taxon>
        <taxon>Fusarium decemcellulare species complex</taxon>
    </lineage>
</organism>
<evidence type="ECO:0000313" key="1">
    <source>
        <dbReference type="EMBL" id="KAJ3538516.1"/>
    </source>
</evidence>
<proteinExistence type="predicted"/>
<comment type="caution">
    <text evidence="1">The sequence shown here is derived from an EMBL/GenBank/DDBJ whole genome shotgun (WGS) entry which is preliminary data.</text>
</comment>
<name>A0ACC1SFA0_9HYPO</name>
<sequence>MTLKKPSPTPLLGTSLVIGGCGFLGYHIVRHLLNDQESGAVYVLDRNVERNRHKNATYVCGNITDSELLRTLVAEIRPSVIFHTASPIASLPAKREGEFYETNVKGTEVLLTIAAESEHVQAVVYTSSVDIYANPPHQDVTESHPLWPSSDKSNEYNRTKSIADSLVRDANGPQLRTIALRLGHAYGERHIQGMVEILDMCASNQKLFQVGSGENLMEVVSADNCATAHVLGAKALLDPSRATGKVDGEAFNISDGAPMPFWHHIKIIWKVARGEDALKNFTVIPAWVMVVAVYLTEWILWIFTLNTVKPPVELRRVALDYCINTHTYGIGKARERLHFNPVSDHDAVMEQSARWMMRHRETLK</sequence>
<dbReference type="Proteomes" id="UP001148629">
    <property type="component" value="Unassembled WGS sequence"/>
</dbReference>
<keyword evidence="2" id="KW-1185">Reference proteome</keyword>